<comment type="caution">
    <text evidence="1">The sequence shown here is derived from an EMBL/GenBank/DDBJ whole genome shotgun (WGS) entry which is preliminary data.</text>
</comment>
<dbReference type="EMBL" id="MU825447">
    <property type="protein sequence ID" value="KAJ7388898.1"/>
    <property type="molecule type" value="Genomic_DNA"/>
</dbReference>
<dbReference type="OrthoDB" id="10262538at2759"/>
<proteinExistence type="predicted"/>
<protein>
    <submittedName>
        <fullName evidence="1">Uncharacterized protein</fullName>
    </submittedName>
</protein>
<dbReference type="GO" id="GO:0006536">
    <property type="term" value="P:glutamate metabolic process"/>
    <property type="evidence" value="ECO:0007669"/>
    <property type="project" value="TreeGrafter"/>
</dbReference>
<organism evidence="1 2">
    <name type="scientific">Desmophyllum pertusum</name>
    <dbReference type="NCBI Taxonomy" id="174260"/>
    <lineage>
        <taxon>Eukaryota</taxon>
        <taxon>Metazoa</taxon>
        <taxon>Cnidaria</taxon>
        <taxon>Anthozoa</taxon>
        <taxon>Hexacorallia</taxon>
        <taxon>Scleractinia</taxon>
        <taxon>Caryophylliina</taxon>
        <taxon>Caryophylliidae</taxon>
        <taxon>Desmophyllum</taxon>
    </lineage>
</organism>
<dbReference type="AlphaFoldDB" id="A0A9W9ZXP7"/>
<gene>
    <name evidence="1" type="ORF">OS493_035045</name>
</gene>
<evidence type="ECO:0000313" key="1">
    <source>
        <dbReference type="EMBL" id="KAJ7388898.1"/>
    </source>
</evidence>
<accession>A0A9W9ZXP7</accession>
<reference evidence="1" key="1">
    <citation type="submission" date="2023-01" db="EMBL/GenBank/DDBJ databases">
        <title>Genome assembly of the deep-sea coral Lophelia pertusa.</title>
        <authorList>
            <person name="Herrera S."/>
            <person name="Cordes E."/>
        </authorList>
    </citation>
    <scope>NUCLEOTIDE SEQUENCE</scope>
    <source>
        <strain evidence="1">USNM1676648</strain>
        <tissue evidence="1">Polyp</tissue>
    </source>
</reference>
<dbReference type="PANTHER" id="PTHR32022:SF10">
    <property type="entry name" value="D-GLUTAMATE CYCLASE, MITOCHONDRIAL"/>
    <property type="match status" value="1"/>
</dbReference>
<name>A0A9W9ZXP7_9CNID</name>
<dbReference type="Proteomes" id="UP001163046">
    <property type="component" value="Unassembled WGS sequence"/>
</dbReference>
<dbReference type="GO" id="GO:0047820">
    <property type="term" value="F:D-glutamate cyclase activity"/>
    <property type="evidence" value="ECO:0007669"/>
    <property type="project" value="TreeGrafter"/>
</dbReference>
<keyword evidence="2" id="KW-1185">Reference proteome</keyword>
<evidence type="ECO:0000313" key="2">
    <source>
        <dbReference type="Proteomes" id="UP001163046"/>
    </source>
</evidence>
<sequence>MTFLEPPIAVSLSQTCVGSLFITDFQVTDYYKQHPSQHAHLSPKVIFLSESPQFASLVSQEAINQIFKKESEFTSHKTAESTNGFKNQDDYLLKSAMTLSHASSVAIVTWSPGKHDAVEVPEEQFAAVVCIVKALLAQEKEVTILATKGSAAVWQKFLVKCEAEMIIPKCLPVTSVAMTPNDGSRDVCSTMRQVVDYLGPRFRSTSLNSVIMVNEQGKLFVQSLLSLGEDMDGDVNSNRDHVIENGQPIESNCWLNHNVVAMATYILNTCPIHCRYVRRGRGQHNAKTAKEFFVTSKQMERLGFEVPDIDEWMTSFDTA</sequence>
<dbReference type="PANTHER" id="PTHR32022">
    <property type="entry name" value="D-GLUTAMATE CYCLASE, MITOCHONDRIAL"/>
    <property type="match status" value="1"/>
</dbReference>